<dbReference type="HOGENOM" id="CLU_081840_2_0_10"/>
<dbReference type="Proteomes" id="UP000001007">
    <property type="component" value="Chromosome"/>
</dbReference>
<dbReference type="EMBL" id="AE006470">
    <property type="protein sequence ID" value="AAM73489.1"/>
    <property type="molecule type" value="Genomic_DNA"/>
</dbReference>
<evidence type="ECO:0000259" key="1">
    <source>
        <dbReference type="PROSITE" id="PS51186"/>
    </source>
</evidence>
<dbReference type="Gene3D" id="3.40.630.30">
    <property type="match status" value="1"/>
</dbReference>
<name>Q8KA92_CHLTE</name>
<dbReference type="OrthoDB" id="9797178at2"/>
<dbReference type="AlphaFoldDB" id="Q8KA92"/>
<dbReference type="PROSITE" id="PS51186">
    <property type="entry name" value="GNAT"/>
    <property type="match status" value="1"/>
</dbReference>
<gene>
    <name evidence="2" type="ordered locus">CT2275</name>
</gene>
<proteinExistence type="predicted"/>
<evidence type="ECO:0000313" key="3">
    <source>
        <dbReference type="Proteomes" id="UP000001007"/>
    </source>
</evidence>
<protein>
    <recommendedName>
        <fullName evidence="1">N-acetyltransferase domain-containing protein</fullName>
    </recommendedName>
</protein>
<evidence type="ECO:0000313" key="2">
    <source>
        <dbReference type="EMBL" id="AAM73489.1"/>
    </source>
</evidence>
<dbReference type="KEGG" id="cte:CT2275"/>
<accession>Q8KA92</accession>
<dbReference type="eggNOG" id="COG3153">
    <property type="taxonomic scope" value="Bacteria"/>
</dbReference>
<dbReference type="CDD" id="cd04301">
    <property type="entry name" value="NAT_SF"/>
    <property type="match status" value="1"/>
</dbReference>
<feature type="domain" description="N-acetyltransferase" evidence="1">
    <location>
        <begin position="1"/>
        <end position="136"/>
    </location>
</feature>
<sequence length="161" mass="16714">MVNSRPRPAGLAGQTGDIGILKDKPFIIEALRAAGALTISLVAALGGRVVGHIAFSPVTMSDGSFGGFGLGLLSVLPEFQRQGIGGVLIRDGLAWLKALGAIGCCLVGHPEYYRQFGFENPDGLGHEGVPLEFFFVLSFGGQVPQGSARFHDAFMASGPAS</sequence>
<dbReference type="SUPFAM" id="SSF55729">
    <property type="entry name" value="Acyl-CoA N-acyltransferases (Nat)"/>
    <property type="match status" value="1"/>
</dbReference>
<dbReference type="InterPro" id="IPR000182">
    <property type="entry name" value="GNAT_dom"/>
</dbReference>
<reference evidence="2 3" key="1">
    <citation type="journal article" date="2002" name="Proc. Natl. Acad. Sci. U.S.A.">
        <title>The complete genome sequence of Chlorobium tepidum TLS, a photosynthetic, anaerobic, green-sulfur bacterium.</title>
        <authorList>
            <person name="Eisen J.A."/>
            <person name="Nelson K.E."/>
            <person name="Paulsen I.T."/>
            <person name="Heidelberg J.F."/>
            <person name="Wu M."/>
            <person name="Dodson R.J."/>
            <person name="Deboy R."/>
            <person name="Gwinn M.L."/>
            <person name="Nelson W.C."/>
            <person name="Haft D.H."/>
            <person name="Hickey E.K."/>
            <person name="Peterson J.D."/>
            <person name="Durkin A.S."/>
            <person name="Kolonay J.L."/>
            <person name="Yang F."/>
            <person name="Holt I."/>
            <person name="Umayam L.A."/>
            <person name="Mason T."/>
            <person name="Brenner M."/>
            <person name="Shea T.P."/>
            <person name="Parksey D."/>
            <person name="Nierman W.C."/>
            <person name="Feldblyum T.V."/>
            <person name="Hansen C.L."/>
            <person name="Craven M.B."/>
            <person name="Radune D."/>
            <person name="Vamathevan J."/>
            <person name="Khouri H."/>
            <person name="White O."/>
            <person name="Gruber T.M."/>
            <person name="Ketchum K.A."/>
            <person name="Venter J.C."/>
            <person name="Tettelin H."/>
            <person name="Bryant D.A."/>
            <person name="Fraser C.M."/>
        </authorList>
    </citation>
    <scope>NUCLEOTIDE SEQUENCE [LARGE SCALE GENOMIC DNA]</scope>
    <source>
        <strain evidence="3">ATCC 49652 / DSM 12025 / NBRC 103806 / TLS</strain>
    </source>
</reference>
<keyword evidence="3" id="KW-1185">Reference proteome</keyword>
<dbReference type="EnsemblBacteria" id="AAM73489">
    <property type="protein sequence ID" value="AAM73489"/>
    <property type="gene ID" value="CT2275"/>
</dbReference>
<organism evidence="2 3">
    <name type="scientific">Chlorobaculum tepidum (strain ATCC 49652 / DSM 12025 / NBRC 103806 / TLS)</name>
    <name type="common">Chlorobium tepidum</name>
    <dbReference type="NCBI Taxonomy" id="194439"/>
    <lineage>
        <taxon>Bacteria</taxon>
        <taxon>Pseudomonadati</taxon>
        <taxon>Chlorobiota</taxon>
        <taxon>Chlorobiia</taxon>
        <taxon>Chlorobiales</taxon>
        <taxon>Chlorobiaceae</taxon>
        <taxon>Chlorobaculum</taxon>
    </lineage>
</organism>
<dbReference type="GO" id="GO:0016747">
    <property type="term" value="F:acyltransferase activity, transferring groups other than amino-acyl groups"/>
    <property type="evidence" value="ECO:0007669"/>
    <property type="project" value="InterPro"/>
</dbReference>
<dbReference type="InterPro" id="IPR016181">
    <property type="entry name" value="Acyl_CoA_acyltransferase"/>
</dbReference>
<dbReference type="Pfam" id="PF13508">
    <property type="entry name" value="Acetyltransf_7"/>
    <property type="match status" value="1"/>
</dbReference>